<evidence type="ECO:0000256" key="2">
    <source>
        <dbReference type="ARBA" id="ARBA00001947"/>
    </source>
</evidence>
<comment type="similarity">
    <text evidence="3">Belongs to the Nudix hydrolase family. NudC subfamily.</text>
</comment>
<evidence type="ECO:0000256" key="5">
    <source>
        <dbReference type="ARBA" id="ARBA00022723"/>
    </source>
</evidence>
<dbReference type="EMBL" id="JALBUS010000002">
    <property type="protein sequence ID" value="MDX8416485.1"/>
    <property type="molecule type" value="Genomic_DNA"/>
</dbReference>
<dbReference type="Proteomes" id="UP001285244">
    <property type="component" value="Unassembled WGS sequence"/>
</dbReference>
<evidence type="ECO:0000256" key="8">
    <source>
        <dbReference type="ARBA" id="ARBA00023027"/>
    </source>
</evidence>
<dbReference type="GO" id="GO:0016787">
    <property type="term" value="F:hydrolase activity"/>
    <property type="evidence" value="ECO:0007669"/>
    <property type="project" value="UniProtKB-KW"/>
</dbReference>
<evidence type="ECO:0000313" key="12">
    <source>
        <dbReference type="Proteomes" id="UP001285244"/>
    </source>
</evidence>
<evidence type="ECO:0000256" key="4">
    <source>
        <dbReference type="ARBA" id="ARBA00012381"/>
    </source>
</evidence>
<dbReference type="SUPFAM" id="SSF55811">
    <property type="entry name" value="Nudix"/>
    <property type="match status" value="1"/>
</dbReference>
<dbReference type="PROSITE" id="PS51462">
    <property type="entry name" value="NUDIX"/>
    <property type="match status" value="1"/>
</dbReference>
<keyword evidence="8" id="KW-0520">NAD</keyword>
<dbReference type="NCBIfam" id="NF001299">
    <property type="entry name" value="PRK00241.1"/>
    <property type="match status" value="1"/>
</dbReference>
<dbReference type="InterPro" id="IPR049734">
    <property type="entry name" value="NudC-like_C"/>
</dbReference>
<dbReference type="RefSeq" id="WP_320324820.1">
    <property type="nucleotide sequence ID" value="NZ_JALBUS010000002.1"/>
</dbReference>
<organism evidence="11 12">
    <name type="scientific">Absicoccus intestinalis</name>
    <dbReference type="NCBI Taxonomy" id="2926319"/>
    <lineage>
        <taxon>Bacteria</taxon>
        <taxon>Bacillati</taxon>
        <taxon>Bacillota</taxon>
        <taxon>Erysipelotrichia</taxon>
        <taxon>Erysipelotrichales</taxon>
        <taxon>Erysipelotrichaceae</taxon>
        <taxon>Absicoccus</taxon>
    </lineage>
</organism>
<accession>A0ABU4WLR3</accession>
<protein>
    <recommendedName>
        <fullName evidence="4">NAD(+) diphosphatase</fullName>
        <ecNumber evidence="4">3.6.1.22</ecNumber>
    </recommendedName>
</protein>
<dbReference type="EC" id="3.6.1.22" evidence="4"/>
<dbReference type="Gene3D" id="3.90.79.20">
    <property type="match status" value="1"/>
</dbReference>
<dbReference type="InterPro" id="IPR000086">
    <property type="entry name" value="NUDIX_hydrolase_dom"/>
</dbReference>
<dbReference type="PANTHER" id="PTHR42904:SF6">
    <property type="entry name" value="NAD-CAPPED RNA HYDROLASE NUDT12"/>
    <property type="match status" value="1"/>
</dbReference>
<keyword evidence="12" id="KW-1185">Reference proteome</keyword>
<dbReference type="Gene3D" id="3.90.79.10">
    <property type="entry name" value="Nucleoside Triphosphate Pyrophosphohydrolase"/>
    <property type="match status" value="1"/>
</dbReference>
<sequence length="277" mass="32000">MIQDIQPSRFDLSYLQLDPAYEDTVLVFEGKKLAVKGLDPLRLPTYRDIHGPVQYLFSIDETHYFLALEKQEQLSYQDIHRLRHQQPKKEQFAAVTAYHLYVWYAKHRYCGVCGKPMVPAHSGRALRCPSCHNRIYPTIMPAIIVGVIHNDSILVTRYAHRTYKGHALIAGFCEIGETPEDTIRREVMEEVGLHVKNIRYYKSQPWGFDLNLLLGFFCELDGNPTITLEQEELAKARFISQDELNDKPDDLSLTNDMMMFFKAHGAHVLDCLDSNCH</sequence>
<evidence type="ECO:0000256" key="6">
    <source>
        <dbReference type="ARBA" id="ARBA00022801"/>
    </source>
</evidence>
<evidence type="ECO:0000256" key="3">
    <source>
        <dbReference type="ARBA" id="ARBA00009595"/>
    </source>
</evidence>
<feature type="domain" description="Nudix hydrolase" evidence="10">
    <location>
        <begin position="138"/>
        <end position="263"/>
    </location>
</feature>
<dbReference type="PANTHER" id="PTHR42904">
    <property type="entry name" value="NUDIX HYDROLASE, NUDC SUBFAMILY"/>
    <property type="match status" value="1"/>
</dbReference>
<evidence type="ECO:0000256" key="1">
    <source>
        <dbReference type="ARBA" id="ARBA00001946"/>
    </source>
</evidence>
<gene>
    <name evidence="11" type="primary">nudC</name>
    <name evidence="11" type="ORF">MOZ64_01300</name>
</gene>
<dbReference type="InterPro" id="IPR015376">
    <property type="entry name" value="Znr_NADH_PPase"/>
</dbReference>
<dbReference type="InterPro" id="IPR015797">
    <property type="entry name" value="NUDIX_hydrolase-like_dom_sf"/>
</dbReference>
<dbReference type="CDD" id="cd03429">
    <property type="entry name" value="NUDIX_NADH_pyrophosphatase_Nudt13"/>
    <property type="match status" value="1"/>
</dbReference>
<evidence type="ECO:0000313" key="11">
    <source>
        <dbReference type="EMBL" id="MDX8416485.1"/>
    </source>
</evidence>
<name>A0ABU4WLR3_9FIRM</name>
<evidence type="ECO:0000259" key="10">
    <source>
        <dbReference type="PROSITE" id="PS51462"/>
    </source>
</evidence>
<comment type="cofactor">
    <cofactor evidence="2">
        <name>Zn(2+)</name>
        <dbReference type="ChEBI" id="CHEBI:29105"/>
    </cofactor>
</comment>
<dbReference type="Pfam" id="PF09297">
    <property type="entry name" value="Zn_ribbon_NUD"/>
    <property type="match status" value="1"/>
</dbReference>
<comment type="cofactor">
    <cofactor evidence="1">
        <name>Mg(2+)</name>
        <dbReference type="ChEBI" id="CHEBI:18420"/>
    </cofactor>
</comment>
<proteinExistence type="inferred from homology"/>
<evidence type="ECO:0000256" key="7">
    <source>
        <dbReference type="ARBA" id="ARBA00022842"/>
    </source>
</evidence>
<dbReference type="Pfam" id="PF00293">
    <property type="entry name" value="NUDIX"/>
    <property type="match status" value="1"/>
</dbReference>
<keyword evidence="5" id="KW-0479">Metal-binding</keyword>
<dbReference type="PROSITE" id="PS00893">
    <property type="entry name" value="NUDIX_BOX"/>
    <property type="match status" value="1"/>
</dbReference>
<dbReference type="InterPro" id="IPR050241">
    <property type="entry name" value="NAD-cap_RNA_hydrolase_NudC"/>
</dbReference>
<reference evidence="11 12" key="1">
    <citation type="submission" date="2022-03" db="EMBL/GenBank/DDBJ databases">
        <title>Novel taxa within the pig intestine.</title>
        <authorList>
            <person name="Wylensek D."/>
            <person name="Bishof K."/>
            <person name="Afrizal A."/>
            <person name="Clavel T."/>
        </authorList>
    </citation>
    <scope>NUCLEOTIDE SEQUENCE [LARGE SCALE GENOMIC DNA]</scope>
    <source>
        <strain evidence="11 12">Cla-KB-P134</strain>
    </source>
</reference>
<keyword evidence="6 11" id="KW-0378">Hydrolase</keyword>
<comment type="catalytic activity">
    <reaction evidence="9">
        <text>a 5'-end NAD(+)-phospho-ribonucleoside in mRNA + H2O = a 5'-end phospho-adenosine-phospho-ribonucleoside in mRNA + beta-nicotinamide D-ribonucleotide + 2 H(+)</text>
        <dbReference type="Rhea" id="RHEA:60876"/>
        <dbReference type="Rhea" id="RHEA-COMP:15698"/>
        <dbReference type="Rhea" id="RHEA-COMP:15719"/>
        <dbReference type="ChEBI" id="CHEBI:14649"/>
        <dbReference type="ChEBI" id="CHEBI:15377"/>
        <dbReference type="ChEBI" id="CHEBI:15378"/>
        <dbReference type="ChEBI" id="CHEBI:144029"/>
        <dbReference type="ChEBI" id="CHEBI:144051"/>
    </reaction>
    <physiologicalReaction direction="left-to-right" evidence="9">
        <dbReference type="Rhea" id="RHEA:60877"/>
    </physiologicalReaction>
</comment>
<keyword evidence="7" id="KW-0460">Magnesium</keyword>
<comment type="caution">
    <text evidence="11">The sequence shown here is derived from an EMBL/GenBank/DDBJ whole genome shotgun (WGS) entry which is preliminary data.</text>
</comment>
<evidence type="ECO:0000256" key="9">
    <source>
        <dbReference type="ARBA" id="ARBA00023679"/>
    </source>
</evidence>
<dbReference type="InterPro" id="IPR020084">
    <property type="entry name" value="NUDIX_hydrolase_CS"/>
</dbReference>